<dbReference type="Proteomes" id="UP000266841">
    <property type="component" value="Unassembled WGS sequence"/>
</dbReference>
<feature type="transmembrane region" description="Helical" evidence="2">
    <location>
        <begin position="244"/>
        <end position="264"/>
    </location>
</feature>
<keyword evidence="2" id="KW-1133">Transmembrane helix</keyword>
<accession>K0RE99</accession>
<gene>
    <name evidence="4" type="ORF">THAOC_36577</name>
</gene>
<evidence type="ECO:0000259" key="3">
    <source>
        <dbReference type="Pfam" id="PF24325"/>
    </source>
</evidence>
<dbReference type="AlphaFoldDB" id="K0RE99"/>
<keyword evidence="2" id="KW-0472">Membrane</keyword>
<feature type="compositionally biased region" description="Low complexity" evidence="1">
    <location>
        <begin position="754"/>
        <end position="766"/>
    </location>
</feature>
<sequence length="836" mass="89548">MHRGPNLPRRLNLAPAPVVVRGGGPGGGPCGSSFPPLLSHGRDLSGRAVSESLKKMSSSAEEHPSGAASDAEGQQRTHASVDEGLPVVDHPSLGEVGGGAFAICDDDELEGNYDSDDEEDDVHGVIDNEVEGLEDGGFNLAERTSQIMSSYQEYVSEIDAESAKGVDVEFGRSNSLPNYHVPFNETTGSAATTGFYRDFSQVDDSDLHRYATSNLHDLPSSTGERGFLGPTRNNRIGFMRSKKFQGLFCSVLVGVAVLVLGMTIPNNKKNDAGENAKTELQQIDESATEDDVDVMAGELGGLGSVVVQNPEGRRMSLCPYEAICPVGARGVPAAFIIVDADQAFAPISTGNAAGEWVQIGSQNGCVKADVGELVQSSEHVACCLPKVAGEQAGGELPEVGEDGSSAIDFGVETLVDSEGNGLSSNENDLSISGDTASSLPENTEENDLTISGDTASLPANVEEQVINVHEQGPYFDVQTKFNPIWFGGSETKDTEMQEMQSPVWVKGSYDDAKDFCSSNFRNDLALELCSFDAICPQGPMNRPYGGIKTSSLAHIWAPISDDHNSWVSVGPEDPCTYYSHLNEEYPHPEFPAEGAQDSYSTQVMCCDASEEALSVVEPLPKESEEPALPGVSPHSMVELVSEIQQKFNPEWFSHADGYPGTASYDDALNFCVRQGGGTLCDLATVCLFSKLPYGGAKDGPNGQKQWSPIGDEYNSWVSDTLEEPCTVNKDASWVDDGSSDDAFDWVLCCQASDSTTTDSKTSQPSTVVDSEPTEEESMESPESPVDLETSEEDMDPRGNVVWFDRDSVSVSTGLSYMEVEDFCLENDLALCSYKVL</sequence>
<evidence type="ECO:0000313" key="5">
    <source>
        <dbReference type="Proteomes" id="UP000266841"/>
    </source>
</evidence>
<feature type="domain" description="DUF7495" evidence="3">
    <location>
        <begin position="500"/>
        <end position="607"/>
    </location>
</feature>
<protein>
    <recommendedName>
        <fullName evidence="3">DUF7495 domain-containing protein</fullName>
    </recommendedName>
</protein>
<comment type="caution">
    <text evidence="4">The sequence shown here is derived from an EMBL/GenBank/DDBJ whole genome shotgun (WGS) entry which is preliminary data.</text>
</comment>
<keyword evidence="5" id="KW-1185">Reference proteome</keyword>
<feature type="domain" description="DUF7495" evidence="3">
    <location>
        <begin position="313"/>
        <end position="367"/>
    </location>
</feature>
<evidence type="ECO:0000313" key="4">
    <source>
        <dbReference type="EMBL" id="EJK44852.1"/>
    </source>
</evidence>
<feature type="region of interest" description="Disordered" evidence="1">
    <location>
        <begin position="754"/>
        <end position="798"/>
    </location>
</feature>
<feature type="region of interest" description="Disordered" evidence="1">
    <location>
        <begin position="418"/>
        <end position="445"/>
    </location>
</feature>
<proteinExistence type="predicted"/>
<reference evidence="4 5" key="1">
    <citation type="journal article" date="2012" name="Genome Biol.">
        <title>Genome and low-iron response of an oceanic diatom adapted to chronic iron limitation.</title>
        <authorList>
            <person name="Lommer M."/>
            <person name="Specht M."/>
            <person name="Roy A.S."/>
            <person name="Kraemer L."/>
            <person name="Andreson R."/>
            <person name="Gutowska M.A."/>
            <person name="Wolf J."/>
            <person name="Bergner S.V."/>
            <person name="Schilhabel M.B."/>
            <person name="Klostermeier U.C."/>
            <person name="Beiko R.G."/>
            <person name="Rosenstiel P."/>
            <person name="Hippler M."/>
            <person name="Laroche J."/>
        </authorList>
    </citation>
    <scope>NUCLEOTIDE SEQUENCE [LARGE SCALE GENOMIC DNA]</scope>
    <source>
        <strain evidence="4 5">CCMP1005</strain>
    </source>
</reference>
<dbReference type="InterPro" id="IPR055918">
    <property type="entry name" value="DUF7495"/>
</dbReference>
<keyword evidence="2" id="KW-0812">Transmembrane</keyword>
<feature type="domain" description="DUF7495" evidence="3">
    <location>
        <begin position="651"/>
        <end position="750"/>
    </location>
</feature>
<dbReference type="Pfam" id="PF24325">
    <property type="entry name" value="DUF7495"/>
    <property type="match status" value="3"/>
</dbReference>
<feature type="compositionally biased region" description="Gly residues" evidence="1">
    <location>
        <begin position="21"/>
        <end position="30"/>
    </location>
</feature>
<dbReference type="EMBL" id="AGNL01049135">
    <property type="protein sequence ID" value="EJK44852.1"/>
    <property type="molecule type" value="Genomic_DNA"/>
</dbReference>
<evidence type="ECO:0000256" key="1">
    <source>
        <dbReference type="SAM" id="MobiDB-lite"/>
    </source>
</evidence>
<feature type="non-terminal residue" evidence="4">
    <location>
        <position position="836"/>
    </location>
</feature>
<feature type="compositionally biased region" description="Polar residues" evidence="1">
    <location>
        <begin position="420"/>
        <end position="441"/>
    </location>
</feature>
<feature type="region of interest" description="Disordered" evidence="1">
    <location>
        <begin position="18"/>
        <end position="92"/>
    </location>
</feature>
<dbReference type="eggNOG" id="ENOG502SGDC">
    <property type="taxonomic scope" value="Eukaryota"/>
</dbReference>
<name>K0RE99_THAOC</name>
<organism evidence="4 5">
    <name type="scientific">Thalassiosira oceanica</name>
    <name type="common">Marine diatom</name>
    <dbReference type="NCBI Taxonomy" id="159749"/>
    <lineage>
        <taxon>Eukaryota</taxon>
        <taxon>Sar</taxon>
        <taxon>Stramenopiles</taxon>
        <taxon>Ochrophyta</taxon>
        <taxon>Bacillariophyta</taxon>
        <taxon>Coscinodiscophyceae</taxon>
        <taxon>Thalassiosirophycidae</taxon>
        <taxon>Thalassiosirales</taxon>
        <taxon>Thalassiosiraceae</taxon>
        <taxon>Thalassiosira</taxon>
    </lineage>
</organism>
<evidence type="ECO:0000256" key="2">
    <source>
        <dbReference type="SAM" id="Phobius"/>
    </source>
</evidence>